<proteinExistence type="predicted"/>
<evidence type="ECO:0000313" key="2">
    <source>
        <dbReference type="Proteomes" id="UP000587760"/>
    </source>
</evidence>
<comment type="caution">
    <text evidence="1">The sequence shown here is derived from an EMBL/GenBank/DDBJ whole genome shotgun (WGS) entry which is preliminary data.</text>
</comment>
<protein>
    <recommendedName>
        <fullName evidence="3">DUF3187 family protein</fullName>
    </recommendedName>
</protein>
<dbReference type="Pfam" id="PF11383">
    <property type="entry name" value="DUF3187"/>
    <property type="match status" value="1"/>
</dbReference>
<dbReference type="RefSeq" id="WP_184747601.1">
    <property type="nucleotide sequence ID" value="NZ_JACHGJ010000006.1"/>
</dbReference>
<sequence>MDLQKILVVFTLLYAPVLLFSFEPKGPLRSKNYYVPFIPFYSFPGEGAASGEKGSLNVTLAQYYVQDIVSEFHSVSTGGYLMERFTDYEGYVLEPTLSFNPLDSLEAGITSRLHFYYGGIFDSVFEAFHELFGFPNGGRESFPQNDVYISIHTTSGIDLFLDDNLTAIGDTDLFVKWSFLNISAMDLALWGALKLPTGAMENISGSGYADLGLALLADFHFFKRFAFFLETGIVLPGQLLAGKSEYPLPVFHLMAASEFMVTENFSLLLQFKLNTSPIAEGVTVPENITYTAKLIQPMTNILFGAIWKAGPVKIQFNLEEDAFTNNGADLIANLTLSTSFDLY</sequence>
<gene>
    <name evidence="1" type="ORF">HNR50_003029</name>
</gene>
<accession>A0A841REU1</accession>
<dbReference type="InterPro" id="IPR021523">
    <property type="entry name" value="DUF3187"/>
</dbReference>
<dbReference type="EMBL" id="JACHGJ010000006">
    <property type="protein sequence ID" value="MBB6481349.1"/>
    <property type="molecule type" value="Genomic_DNA"/>
</dbReference>
<keyword evidence="2" id="KW-1185">Reference proteome</keyword>
<evidence type="ECO:0008006" key="3">
    <source>
        <dbReference type="Google" id="ProtNLM"/>
    </source>
</evidence>
<reference evidence="1 2" key="1">
    <citation type="submission" date="2020-08" db="EMBL/GenBank/DDBJ databases">
        <title>Genomic Encyclopedia of Type Strains, Phase IV (KMG-IV): sequencing the most valuable type-strain genomes for metagenomic binning, comparative biology and taxonomic classification.</title>
        <authorList>
            <person name="Goeker M."/>
        </authorList>
    </citation>
    <scope>NUCLEOTIDE SEQUENCE [LARGE SCALE GENOMIC DNA]</scope>
    <source>
        <strain evidence="1 2">DSM 2461</strain>
    </source>
</reference>
<name>A0A841REU1_9SPIO</name>
<dbReference type="Proteomes" id="UP000587760">
    <property type="component" value="Unassembled WGS sequence"/>
</dbReference>
<organism evidence="1 2">
    <name type="scientific">Spirochaeta isovalerica</name>
    <dbReference type="NCBI Taxonomy" id="150"/>
    <lineage>
        <taxon>Bacteria</taxon>
        <taxon>Pseudomonadati</taxon>
        <taxon>Spirochaetota</taxon>
        <taxon>Spirochaetia</taxon>
        <taxon>Spirochaetales</taxon>
        <taxon>Spirochaetaceae</taxon>
        <taxon>Spirochaeta</taxon>
    </lineage>
</organism>
<evidence type="ECO:0000313" key="1">
    <source>
        <dbReference type="EMBL" id="MBB6481349.1"/>
    </source>
</evidence>
<dbReference type="AlphaFoldDB" id="A0A841REU1"/>